<dbReference type="InterPro" id="IPR004792">
    <property type="entry name" value="BaiN-like"/>
</dbReference>
<protein>
    <recommendedName>
        <fullName evidence="8">Aminoacetone oxidase family FAD-binding enzyme</fullName>
    </recommendedName>
</protein>
<comment type="cofactor">
    <cofactor evidence="1">
        <name>FAD</name>
        <dbReference type="ChEBI" id="CHEBI:57692"/>
    </cofactor>
</comment>
<evidence type="ECO:0000313" key="7">
    <source>
        <dbReference type="Proteomes" id="UP000236726"/>
    </source>
</evidence>
<organism evidence="6 7">
    <name type="scientific">Lachnospira multipara</name>
    <dbReference type="NCBI Taxonomy" id="28051"/>
    <lineage>
        <taxon>Bacteria</taxon>
        <taxon>Bacillati</taxon>
        <taxon>Bacillota</taxon>
        <taxon>Clostridia</taxon>
        <taxon>Lachnospirales</taxon>
        <taxon>Lachnospiraceae</taxon>
        <taxon>Lachnospira</taxon>
    </lineage>
</organism>
<keyword evidence="2" id="KW-0285">Flavoprotein</keyword>
<dbReference type="PANTHER" id="PTHR42887">
    <property type="entry name" value="OS12G0638800 PROTEIN"/>
    <property type="match status" value="1"/>
</dbReference>
<dbReference type="AlphaFoldDB" id="A0A1H5RMM3"/>
<evidence type="ECO:0000259" key="4">
    <source>
        <dbReference type="Pfam" id="PF03486"/>
    </source>
</evidence>
<dbReference type="SUPFAM" id="SSF51905">
    <property type="entry name" value="FAD/NAD(P)-binding domain"/>
    <property type="match status" value="1"/>
</dbReference>
<evidence type="ECO:0000313" key="6">
    <source>
        <dbReference type="EMBL" id="SEF38777.1"/>
    </source>
</evidence>
<dbReference type="SUPFAM" id="SSF160996">
    <property type="entry name" value="HI0933 insert domain-like"/>
    <property type="match status" value="1"/>
</dbReference>
<accession>A0A1H5RMM3</accession>
<feature type="domain" description="RsdA/BaiN/AoA(So)-like Rossmann fold-like" evidence="4">
    <location>
        <begin position="8"/>
        <end position="416"/>
    </location>
</feature>
<gene>
    <name evidence="6" type="ORF">SAMN05216537_10189</name>
</gene>
<sequence>MKDFFEYDCLIVGAGASGLFAASLLSTTGLKCAVVEANNKLGAKLLQTGNGKCNFTNLNLNEENYQNEDRDKAFAIIKEFDNKEVINYFKELGVLTKVRDGYVYPRSETALSVVNALRLDIESKKVKQFLNCSFKSFKKEGDYFLVNCLENMEDTSKKQEASFPITIKAKKLIIATGTNASIDNKRKSNQEEFLKDMSIKYKKFLPALVALKADNKFIKLAKGVRALGKVTILVDGKEIASDTGEIQYADYGISGIPIFQVSRYATAALNDKRKVYASLDITPDFTKEELFENVSLIVKNGQTKFLRELFDGFINHKLMEFILKNINVDLDIKASNLTSKDIDKICKALKNTSFEIIDSKGENFAQVLQGGVLFSELTNDLESKKYPGLYFCGEIVDVDGMCGGYNLQWAFSSAHKLSKKIIGEYSGTGSN</sequence>
<dbReference type="InterPro" id="IPR055178">
    <property type="entry name" value="RsdA/BaiN/AoA(So)-like_dom"/>
</dbReference>
<dbReference type="Proteomes" id="UP000236726">
    <property type="component" value="Unassembled WGS sequence"/>
</dbReference>
<evidence type="ECO:0008006" key="8">
    <source>
        <dbReference type="Google" id="ProtNLM"/>
    </source>
</evidence>
<keyword evidence="7" id="KW-1185">Reference proteome</keyword>
<evidence type="ECO:0000256" key="3">
    <source>
        <dbReference type="ARBA" id="ARBA00022827"/>
    </source>
</evidence>
<dbReference type="RefSeq" id="WP_103952002.1">
    <property type="nucleotide sequence ID" value="NZ_FNUL01000001.1"/>
</dbReference>
<dbReference type="NCBIfam" id="TIGR00275">
    <property type="entry name" value="aminoacetone oxidase family FAD-binding enzyme"/>
    <property type="match status" value="1"/>
</dbReference>
<dbReference type="InterPro" id="IPR036188">
    <property type="entry name" value="FAD/NAD-bd_sf"/>
</dbReference>
<name>A0A1H5RMM3_9FIRM</name>
<dbReference type="Pfam" id="PF22780">
    <property type="entry name" value="HI0933_like_1st"/>
    <property type="match status" value="1"/>
</dbReference>
<dbReference type="PANTHER" id="PTHR42887:SF2">
    <property type="entry name" value="OS12G0638800 PROTEIN"/>
    <property type="match status" value="1"/>
</dbReference>
<dbReference type="Gene3D" id="2.40.30.10">
    <property type="entry name" value="Translation factors"/>
    <property type="match status" value="1"/>
</dbReference>
<dbReference type="Gene3D" id="3.50.50.60">
    <property type="entry name" value="FAD/NAD(P)-binding domain"/>
    <property type="match status" value="1"/>
</dbReference>
<reference evidence="6 7" key="1">
    <citation type="submission" date="2016-10" db="EMBL/GenBank/DDBJ databases">
        <authorList>
            <person name="de Groot N.N."/>
        </authorList>
    </citation>
    <scope>NUCLEOTIDE SEQUENCE [LARGE SCALE GENOMIC DNA]</scope>
    <source>
        <strain evidence="6 7">D15d</strain>
    </source>
</reference>
<dbReference type="InterPro" id="IPR023166">
    <property type="entry name" value="BaiN-like_dom_sf"/>
</dbReference>
<evidence type="ECO:0000256" key="1">
    <source>
        <dbReference type="ARBA" id="ARBA00001974"/>
    </source>
</evidence>
<dbReference type="EMBL" id="FNUL01000001">
    <property type="protein sequence ID" value="SEF38777.1"/>
    <property type="molecule type" value="Genomic_DNA"/>
</dbReference>
<evidence type="ECO:0000256" key="2">
    <source>
        <dbReference type="ARBA" id="ARBA00022630"/>
    </source>
</evidence>
<dbReference type="PRINTS" id="PR00411">
    <property type="entry name" value="PNDRDTASEI"/>
</dbReference>
<dbReference type="InterPro" id="IPR057661">
    <property type="entry name" value="RsdA/BaiN/AoA(So)_Rossmann"/>
</dbReference>
<feature type="domain" description="RsdA/BaiN/AoA(So)-like insert" evidence="5">
    <location>
        <begin position="206"/>
        <end position="361"/>
    </location>
</feature>
<dbReference type="Pfam" id="PF03486">
    <property type="entry name" value="HI0933_like"/>
    <property type="match status" value="1"/>
</dbReference>
<dbReference type="Gene3D" id="1.10.8.260">
    <property type="entry name" value="HI0933 insert domain-like"/>
    <property type="match status" value="1"/>
</dbReference>
<proteinExistence type="predicted"/>
<keyword evidence="3" id="KW-0274">FAD</keyword>
<evidence type="ECO:0000259" key="5">
    <source>
        <dbReference type="Pfam" id="PF22780"/>
    </source>
</evidence>